<dbReference type="InterPro" id="IPR037151">
    <property type="entry name" value="AlkB-like_sf"/>
</dbReference>
<dbReference type="PROSITE" id="PS51471">
    <property type="entry name" value="FE2OG_OXY"/>
    <property type="match status" value="1"/>
</dbReference>
<dbReference type="GO" id="GO:0051213">
    <property type="term" value="F:dioxygenase activity"/>
    <property type="evidence" value="ECO:0007669"/>
    <property type="project" value="UniProtKB-KW"/>
</dbReference>
<dbReference type="Pfam" id="PF13532">
    <property type="entry name" value="2OG-FeII_Oxy_2"/>
    <property type="match status" value="1"/>
</dbReference>
<evidence type="ECO:0000313" key="2">
    <source>
        <dbReference type="EMBL" id="XAD53428.1"/>
    </source>
</evidence>
<proteinExistence type="predicted"/>
<organism evidence="2 3">
    <name type="scientific">Salinicola lusitanus</name>
    <dbReference type="NCBI Taxonomy" id="1949085"/>
    <lineage>
        <taxon>Bacteria</taxon>
        <taxon>Pseudomonadati</taxon>
        <taxon>Pseudomonadota</taxon>
        <taxon>Gammaproteobacteria</taxon>
        <taxon>Oceanospirillales</taxon>
        <taxon>Halomonadaceae</taxon>
        <taxon>Salinicola</taxon>
    </lineage>
</organism>
<name>A0ABZ3CQJ6_9GAMM</name>
<dbReference type="PANTHER" id="PTHR31212:SF4">
    <property type="entry name" value="ALPHA-KETOGLUTARATE-DEPENDENT DIOXYGENASE ALKB HOMOLOG 3"/>
    <property type="match status" value="1"/>
</dbReference>
<dbReference type="InterPro" id="IPR027450">
    <property type="entry name" value="AlkB-like"/>
</dbReference>
<dbReference type="EMBL" id="CP151919">
    <property type="protein sequence ID" value="XAD53428.1"/>
    <property type="molecule type" value="Genomic_DNA"/>
</dbReference>
<reference evidence="2 3" key="1">
    <citation type="submission" date="2024-04" db="EMBL/GenBank/DDBJ databases">
        <title>Salinicola lusitanus LLJ914,a marine bacterium isolated from the Okinawa Trough.</title>
        <authorList>
            <person name="Li J."/>
        </authorList>
    </citation>
    <scope>NUCLEOTIDE SEQUENCE [LARGE SCALE GENOMIC DNA]</scope>
    <source>
        <strain evidence="2 3">LLJ914</strain>
    </source>
</reference>
<keyword evidence="2" id="KW-0560">Oxidoreductase</keyword>
<sequence>MSHPDRWQCVAASPPLMLLPDFIAAAEASAIQRRLERDIAWSSPTLSLYGKRHVIPRSQCWMGDDGASYRYSGRDLQPWPWHPLVEDLRNRVIHALEVADLPCQDFNSVLLNRYENGDQRMGWHSDDEPELGADPIVASVSLGSERPLRFREKRADARRAFNVWLPHGSLLLMGPGAQSRWQHALAPRAIDGARINLTFRRIR</sequence>
<gene>
    <name evidence="2" type="ORF">AAGT95_16500</name>
</gene>
<dbReference type="RefSeq" id="WP_342594502.1">
    <property type="nucleotide sequence ID" value="NZ_CP151919.1"/>
</dbReference>
<dbReference type="InterPro" id="IPR005123">
    <property type="entry name" value="Oxoglu/Fe-dep_dioxygenase_dom"/>
</dbReference>
<dbReference type="Gene3D" id="2.60.120.590">
    <property type="entry name" value="Alpha-ketoglutarate-dependent dioxygenase AlkB-like"/>
    <property type="match status" value="1"/>
</dbReference>
<feature type="domain" description="Fe2OG dioxygenase" evidence="1">
    <location>
        <begin position="105"/>
        <end position="203"/>
    </location>
</feature>
<evidence type="ECO:0000259" key="1">
    <source>
        <dbReference type="PROSITE" id="PS51471"/>
    </source>
</evidence>
<accession>A0ABZ3CQJ6</accession>
<dbReference type="Proteomes" id="UP001453229">
    <property type="component" value="Chromosome"/>
</dbReference>
<protein>
    <submittedName>
        <fullName evidence="2">Alpha-ketoglutarate-dependent dioxygenase AlkB</fullName>
    </submittedName>
</protein>
<evidence type="ECO:0000313" key="3">
    <source>
        <dbReference type="Proteomes" id="UP001453229"/>
    </source>
</evidence>
<dbReference type="InterPro" id="IPR032854">
    <property type="entry name" value="ALKBH3"/>
</dbReference>
<keyword evidence="3" id="KW-1185">Reference proteome</keyword>
<keyword evidence="2" id="KW-0223">Dioxygenase</keyword>
<dbReference type="PANTHER" id="PTHR31212">
    <property type="entry name" value="ALPHA-KETOGLUTARATE-DEPENDENT DIOXYGENASE ALKB HOMOLOG 3"/>
    <property type="match status" value="1"/>
</dbReference>
<dbReference type="SUPFAM" id="SSF51197">
    <property type="entry name" value="Clavaminate synthase-like"/>
    <property type="match status" value="1"/>
</dbReference>